<proteinExistence type="predicted"/>
<dbReference type="PaxDb" id="121845-A0A1S3DAE8"/>
<protein>
    <submittedName>
        <fullName evidence="2 3">Uncharacterized protein LOC103514640</fullName>
    </submittedName>
</protein>
<evidence type="ECO:0000313" key="2">
    <source>
        <dbReference type="RefSeq" id="XP_008477760.1"/>
    </source>
</evidence>
<evidence type="ECO:0000313" key="3">
    <source>
        <dbReference type="RefSeq" id="XP_026683355.1"/>
    </source>
</evidence>
<reference evidence="2 3" key="1">
    <citation type="submission" date="2025-04" db="UniProtKB">
        <authorList>
            <consortium name="RefSeq"/>
        </authorList>
    </citation>
    <scope>IDENTIFICATION</scope>
</reference>
<sequence>MDFWLRWLVDHMPYYVKKLQRTKLDREVNEDGHIDFDSIAFQFEYERRIDERVHECKRMIKKMLYDHGNCTLDEFAYEIAVGDRYFVEFDAAVREDFIKRCNMFLDLRQKHYQFLQLQSRRFWDDRSQPFQFFTRVPK</sequence>
<gene>
    <name evidence="2 3" type="primary">LOC103514640</name>
</gene>
<evidence type="ECO:0000313" key="1">
    <source>
        <dbReference type="Proteomes" id="UP000079169"/>
    </source>
</evidence>
<keyword evidence="1" id="KW-1185">Reference proteome</keyword>
<dbReference type="Proteomes" id="UP000079169">
    <property type="component" value="Unplaced"/>
</dbReference>
<accession>A0A1S3DAE8</accession>
<name>A0A1S3DAE8_DIACI</name>
<dbReference type="AlphaFoldDB" id="A0A1S3DAE8"/>
<organism evidence="1 2">
    <name type="scientific">Diaphorina citri</name>
    <name type="common">Asian citrus psyllid</name>
    <dbReference type="NCBI Taxonomy" id="121845"/>
    <lineage>
        <taxon>Eukaryota</taxon>
        <taxon>Metazoa</taxon>
        <taxon>Ecdysozoa</taxon>
        <taxon>Arthropoda</taxon>
        <taxon>Hexapoda</taxon>
        <taxon>Insecta</taxon>
        <taxon>Pterygota</taxon>
        <taxon>Neoptera</taxon>
        <taxon>Paraneoptera</taxon>
        <taxon>Hemiptera</taxon>
        <taxon>Sternorrhyncha</taxon>
        <taxon>Psylloidea</taxon>
        <taxon>Psyllidae</taxon>
        <taxon>Diaphorininae</taxon>
        <taxon>Diaphorina</taxon>
    </lineage>
</organism>
<dbReference type="GeneID" id="103514640"/>
<dbReference type="RefSeq" id="XP_008477760.1">
    <property type="nucleotide sequence ID" value="XM_008479538.3"/>
</dbReference>
<dbReference type="RefSeq" id="XP_026683355.1">
    <property type="nucleotide sequence ID" value="XM_026827554.1"/>
</dbReference>
<dbReference type="KEGG" id="dci:103514640"/>